<dbReference type="GeneID" id="90590082"/>
<name>A0ABY8CID5_9ARCH</name>
<dbReference type="Proteomes" id="UP001218034">
    <property type="component" value="Chromosome"/>
</dbReference>
<proteinExistence type="predicted"/>
<organism evidence="1 2">
    <name type="scientific">Candidatus Nanohalococcus occultus</name>
    <dbReference type="NCBI Taxonomy" id="2978047"/>
    <lineage>
        <taxon>Archaea</taxon>
        <taxon>Candidatus Nanohalarchaeota</taxon>
        <taxon>Candidatus Nanohalarchaeota incertae sedis</taxon>
        <taxon>Candidatus Nanohalococcus</taxon>
    </lineage>
</organism>
<reference evidence="1 2" key="1">
    <citation type="submission" date="2022-09" db="EMBL/GenBank/DDBJ databases">
        <title>Xylan utilization by haloarchaea-nanohaloarchaea associations.</title>
        <authorList>
            <person name="Yakimov M."/>
        </authorList>
    </citation>
    <scope>NUCLEOTIDE SEQUENCE [LARGE SCALE GENOMIC DNA]</scope>
    <source>
        <strain evidence="1 2">SVXNc</strain>
    </source>
</reference>
<keyword evidence="2" id="KW-1185">Reference proteome</keyword>
<accession>A0ABY8CID5</accession>
<dbReference type="EMBL" id="CP104395">
    <property type="protein sequence ID" value="WEL19658.1"/>
    <property type="molecule type" value="Genomic_DNA"/>
</dbReference>
<dbReference type="RefSeq" id="WP_347721493.1">
    <property type="nucleotide sequence ID" value="NZ_CP104395.1"/>
</dbReference>
<evidence type="ECO:0000313" key="2">
    <source>
        <dbReference type="Proteomes" id="UP001218034"/>
    </source>
</evidence>
<gene>
    <name evidence="1" type="ORF">SVXNc_0644</name>
</gene>
<sequence>MNSTKDLEQAVYDQMEDAGVEVVNARILEDISDRKISYTEKDSRDDGIETFMYMDRHGKAVYGIQRGHVFKPRALGDARAVEQYAAQNPPGRTSQENPTVSGVAFRSIENTLDSEEYRHPMSQGIEAMLDAPGKPPSGWNSAQANRIKEKVIEES</sequence>
<protein>
    <submittedName>
        <fullName evidence="1">Uncharacterized protein</fullName>
    </submittedName>
</protein>
<evidence type="ECO:0000313" key="1">
    <source>
        <dbReference type="EMBL" id="WEL19658.1"/>
    </source>
</evidence>